<dbReference type="PANTHER" id="PTHR13037">
    <property type="entry name" value="FORMIN"/>
    <property type="match status" value="1"/>
</dbReference>
<feature type="compositionally biased region" description="Basic and acidic residues" evidence="2">
    <location>
        <begin position="606"/>
        <end position="617"/>
    </location>
</feature>
<proteinExistence type="predicted"/>
<feature type="region of interest" description="Disordered" evidence="2">
    <location>
        <begin position="480"/>
        <end position="503"/>
    </location>
</feature>
<sequence>MNQFPSPRRSTRTSIPRFPEPRPSSPRTQRAHPPAKLTLKRHRATTSDDEDKKCRKRCRVEAPAASLLTDNTNIVRHEAHEVGDDKGSVDAAAIPHNGIITIIDDATEPVEGTTVETAIVIPPESDATPDASHSIVAALDEGHVATITVDQPSAYIDKEAHRTDDILIQYQSSLTATEQPDNISEYAIQFFAEPSSPTFPSSYSATKAHLESVWARPFPAALRVFTPAGDLLETVFTPAGDLHETIVPAGDLHESIVPAGVAGVHIEELCGVPADELRDVHTEELVEVYTEELGDVHTEEWRDVHPKERRDVHPKELVDVHPDETHQPCSAADTHQECSASDTCLCPCCDEDKDDDMVEVPIPPTPSTLSTPSALSTPFTPFTPSFPSTPPAPPVPVLRPPKAREPDLWRSACRERVGVLARQYGYSTIQAITDTQAKRYYAYHPEKAPIPKPEPSIDDIALSSSSSSLENVFYNYTADNVLDEDGDGDVEMGDSEWESDDDAEWDLEDEHEDMFGDFEMADPPPPPPSLSSPPAPLPIPSPSYPSYPTQPPTPAHTLPIPAPTHAHDHLHLNLPLTYGLDAVALPRLAAVPLAWAREEARAVGRGTPVDRGRRGEWGRAGTGGDGGGAGFNSGRVGFNGRAGEFGSGSMEGWSGGVEWLDPALRAYPGVGFDMGVDVGEWVPSPPTWPLSPTFTPLVVGGGGADGNTSALSRALG</sequence>
<evidence type="ECO:0000256" key="2">
    <source>
        <dbReference type="SAM" id="MobiDB-lite"/>
    </source>
</evidence>
<protein>
    <submittedName>
        <fullName evidence="3">Uncharacterized protein</fullName>
    </submittedName>
</protein>
<dbReference type="PANTHER" id="PTHR13037:SF24">
    <property type="entry name" value="POLYCOMB PROTEIN PCL-RELATED"/>
    <property type="match status" value="1"/>
</dbReference>
<dbReference type="EMBL" id="KV425596">
    <property type="protein sequence ID" value="KZT22401.1"/>
    <property type="molecule type" value="Genomic_DNA"/>
</dbReference>
<dbReference type="STRING" id="1314782.A0A165QGG3"/>
<keyword evidence="4" id="KW-1185">Reference proteome</keyword>
<organism evidence="3 4">
    <name type="scientific">Neolentinus lepideus HHB14362 ss-1</name>
    <dbReference type="NCBI Taxonomy" id="1314782"/>
    <lineage>
        <taxon>Eukaryota</taxon>
        <taxon>Fungi</taxon>
        <taxon>Dikarya</taxon>
        <taxon>Basidiomycota</taxon>
        <taxon>Agaricomycotina</taxon>
        <taxon>Agaricomycetes</taxon>
        <taxon>Gloeophyllales</taxon>
        <taxon>Gloeophyllaceae</taxon>
        <taxon>Neolentinus</taxon>
    </lineage>
</organism>
<evidence type="ECO:0000313" key="4">
    <source>
        <dbReference type="Proteomes" id="UP000076761"/>
    </source>
</evidence>
<reference evidence="3 4" key="1">
    <citation type="journal article" date="2016" name="Mol. Biol. Evol.">
        <title>Comparative Genomics of Early-Diverging Mushroom-Forming Fungi Provides Insights into the Origins of Lignocellulose Decay Capabilities.</title>
        <authorList>
            <person name="Nagy L.G."/>
            <person name="Riley R."/>
            <person name="Tritt A."/>
            <person name="Adam C."/>
            <person name="Daum C."/>
            <person name="Floudas D."/>
            <person name="Sun H."/>
            <person name="Yadav J.S."/>
            <person name="Pangilinan J."/>
            <person name="Larsson K.H."/>
            <person name="Matsuura K."/>
            <person name="Barry K."/>
            <person name="Labutti K."/>
            <person name="Kuo R."/>
            <person name="Ohm R.A."/>
            <person name="Bhattacharya S.S."/>
            <person name="Shirouzu T."/>
            <person name="Yoshinaga Y."/>
            <person name="Martin F.M."/>
            <person name="Grigoriev I.V."/>
            <person name="Hibbett D.S."/>
        </authorList>
    </citation>
    <scope>NUCLEOTIDE SEQUENCE [LARGE SCALE GENOMIC DNA]</scope>
    <source>
        <strain evidence="3 4">HHB14362 ss-1</strain>
    </source>
</reference>
<feature type="compositionally biased region" description="Gly residues" evidence="2">
    <location>
        <begin position="618"/>
        <end position="631"/>
    </location>
</feature>
<feature type="region of interest" description="Disordered" evidence="2">
    <location>
        <begin position="606"/>
        <end position="631"/>
    </location>
</feature>
<evidence type="ECO:0000256" key="1">
    <source>
        <dbReference type="ARBA" id="ARBA00022581"/>
    </source>
</evidence>
<dbReference type="AlphaFoldDB" id="A0A165QGG3"/>
<feature type="region of interest" description="Disordered" evidence="2">
    <location>
        <begin position="1"/>
        <end position="52"/>
    </location>
</feature>
<dbReference type="InParanoid" id="A0A165QGG3"/>
<feature type="compositionally biased region" description="Low complexity" evidence="2">
    <location>
        <begin position="1"/>
        <end position="17"/>
    </location>
</feature>
<dbReference type="OrthoDB" id="10680319at2759"/>
<feature type="compositionally biased region" description="Acidic residues" evidence="2">
    <location>
        <begin position="481"/>
        <end position="503"/>
    </location>
</feature>
<gene>
    <name evidence="3" type="ORF">NEOLEDRAFT_1138092</name>
</gene>
<feature type="region of interest" description="Disordered" evidence="2">
    <location>
        <begin position="516"/>
        <end position="562"/>
    </location>
</feature>
<dbReference type="Proteomes" id="UP000076761">
    <property type="component" value="Unassembled WGS sequence"/>
</dbReference>
<accession>A0A165QGG3</accession>
<feature type="compositionally biased region" description="Pro residues" evidence="2">
    <location>
        <begin position="522"/>
        <end position="554"/>
    </location>
</feature>
<keyword evidence="1" id="KW-0945">Host-virus interaction</keyword>
<evidence type="ECO:0000313" key="3">
    <source>
        <dbReference type="EMBL" id="KZT22401.1"/>
    </source>
</evidence>
<name>A0A165QGG3_9AGAM</name>